<evidence type="ECO:0000313" key="9">
    <source>
        <dbReference type="Proteomes" id="UP000660024"/>
    </source>
</evidence>
<keyword evidence="9" id="KW-1185">Reference proteome</keyword>
<name>A0ABS1BIE2_9SPHI</name>
<dbReference type="PANTHER" id="PTHR43255:SF1">
    <property type="entry name" value="IRON-SULFUR-BINDING OXIDOREDUCTASE FADF-RELATED"/>
    <property type="match status" value="1"/>
</dbReference>
<evidence type="ECO:0000313" key="8">
    <source>
        <dbReference type="EMBL" id="MBK0382634.1"/>
    </source>
</evidence>
<dbReference type="InterPro" id="IPR009051">
    <property type="entry name" value="Helical_ferredxn"/>
</dbReference>
<dbReference type="Pfam" id="PF13237">
    <property type="entry name" value="Fer4_10"/>
    <property type="match status" value="1"/>
</dbReference>
<dbReference type="InterPro" id="IPR051460">
    <property type="entry name" value="HdrC_iron-sulfur_subunit"/>
</dbReference>
<proteinExistence type="predicted"/>
<keyword evidence="4" id="KW-0408">Iron</keyword>
<reference evidence="8 9" key="1">
    <citation type="submission" date="2020-12" db="EMBL/GenBank/DDBJ databases">
        <title>Bacterial novel species Pedobacter sp. SD-b isolated from soil.</title>
        <authorList>
            <person name="Jung H.-Y."/>
        </authorList>
    </citation>
    <scope>NUCLEOTIDE SEQUENCE [LARGE SCALE GENOMIC DNA]</scope>
    <source>
        <strain evidence="8 9">SD-b</strain>
    </source>
</reference>
<keyword evidence="1" id="KW-0004">4Fe-4S</keyword>
<feature type="transmembrane region" description="Helical" evidence="6">
    <location>
        <begin position="70"/>
        <end position="91"/>
    </location>
</feature>
<keyword evidence="2" id="KW-0479">Metal-binding</keyword>
<dbReference type="InterPro" id="IPR036197">
    <property type="entry name" value="NarG-like_sf"/>
</dbReference>
<evidence type="ECO:0000256" key="3">
    <source>
        <dbReference type="ARBA" id="ARBA00023002"/>
    </source>
</evidence>
<keyword evidence="6" id="KW-0812">Transmembrane</keyword>
<dbReference type="SUPFAM" id="SSF46548">
    <property type="entry name" value="alpha-helical ferredoxin"/>
    <property type="match status" value="1"/>
</dbReference>
<feature type="domain" description="4Fe-4S ferredoxin-type" evidence="7">
    <location>
        <begin position="356"/>
        <end position="386"/>
    </location>
</feature>
<dbReference type="InterPro" id="IPR017900">
    <property type="entry name" value="4Fe4S_Fe_S_CS"/>
</dbReference>
<accession>A0ABS1BIE2</accession>
<comment type="caution">
    <text evidence="8">The sequence shown here is derived from an EMBL/GenBank/DDBJ whole genome shotgun (WGS) entry which is preliminary data.</text>
</comment>
<dbReference type="EMBL" id="JAEHFY010000008">
    <property type="protein sequence ID" value="MBK0382634.1"/>
    <property type="molecule type" value="Genomic_DNA"/>
</dbReference>
<dbReference type="InterPro" id="IPR017896">
    <property type="entry name" value="4Fe4S_Fe-S-bd"/>
</dbReference>
<evidence type="ECO:0000256" key="6">
    <source>
        <dbReference type="SAM" id="Phobius"/>
    </source>
</evidence>
<feature type="transmembrane region" description="Helical" evidence="6">
    <location>
        <begin position="182"/>
        <end position="201"/>
    </location>
</feature>
<feature type="transmembrane region" description="Helical" evidence="6">
    <location>
        <begin position="213"/>
        <end position="229"/>
    </location>
</feature>
<protein>
    <submittedName>
        <fullName evidence="8">(Fe-S)-binding protein</fullName>
    </submittedName>
</protein>
<evidence type="ECO:0000256" key="2">
    <source>
        <dbReference type="ARBA" id="ARBA00022723"/>
    </source>
</evidence>
<sequence>MISQIIFSLIFIAAVVCFTLQVRKIIRNINLGKSINRSDNPKERWRIMAKIALGQSKMVVRPVAGIMHIFVYVGFVIINLEVLEIIIDGIFGTHRIFSFLGGFYNFLIGSFEILALLVLIGVLVFLARRLIIGLKRFSGVEMTAWPKSDALYILLIEVLLMLAFLTMNAADHKLQILGYSHYIKAGSFPISGFLVGLLPNSASSLEIIERSCWWFHILGILAFLNYLPFSKHFHIILAFPNTWYSNLNNKGKFNNMDAVTNEVKAMLDPSFAPPPADAIGRFGAKDVQDLNWVQLMNAYTCTECGRCTSVCPANQTGKLLSPRKIMMDTRDRLDEVGKNTEKHGKGYDDGKTLLDDFISREEIWACTTCNACVEACPVNIDPLSIIIDLRRYAVMEESKVTGSLNAMFSNVENNGAPWKYSPADRLNWAEKE</sequence>
<feature type="domain" description="4Fe-4S ferredoxin-type" evidence="7">
    <location>
        <begin position="292"/>
        <end position="322"/>
    </location>
</feature>
<dbReference type="Proteomes" id="UP000660024">
    <property type="component" value="Unassembled WGS sequence"/>
</dbReference>
<dbReference type="PROSITE" id="PS51379">
    <property type="entry name" value="4FE4S_FER_2"/>
    <property type="match status" value="2"/>
</dbReference>
<evidence type="ECO:0000256" key="5">
    <source>
        <dbReference type="ARBA" id="ARBA00023014"/>
    </source>
</evidence>
<feature type="transmembrane region" description="Helical" evidence="6">
    <location>
        <begin position="6"/>
        <end position="26"/>
    </location>
</feature>
<dbReference type="SUPFAM" id="SSF103501">
    <property type="entry name" value="Respiratory nitrate reductase 1 gamma chain"/>
    <property type="match status" value="1"/>
</dbReference>
<dbReference type="RefSeq" id="WP_200585417.1">
    <property type="nucleotide sequence ID" value="NZ_JAEHFY010000008.1"/>
</dbReference>
<feature type="transmembrane region" description="Helical" evidence="6">
    <location>
        <begin position="103"/>
        <end position="131"/>
    </location>
</feature>
<dbReference type="Gene3D" id="1.10.1060.10">
    <property type="entry name" value="Alpha-helical ferredoxin"/>
    <property type="match status" value="1"/>
</dbReference>
<evidence type="ECO:0000256" key="4">
    <source>
        <dbReference type="ARBA" id="ARBA00023004"/>
    </source>
</evidence>
<feature type="transmembrane region" description="Helical" evidence="6">
    <location>
        <begin position="151"/>
        <end position="170"/>
    </location>
</feature>
<evidence type="ECO:0000259" key="7">
    <source>
        <dbReference type="PROSITE" id="PS51379"/>
    </source>
</evidence>
<gene>
    <name evidence="8" type="ORF">I5M32_06630</name>
</gene>
<dbReference type="PANTHER" id="PTHR43255">
    <property type="entry name" value="IRON-SULFUR-BINDING OXIDOREDUCTASE FADF-RELATED-RELATED"/>
    <property type="match status" value="1"/>
</dbReference>
<keyword evidence="5" id="KW-0411">Iron-sulfur</keyword>
<organism evidence="8 9">
    <name type="scientific">Pedobacter segetis</name>
    <dbReference type="NCBI Taxonomy" id="2793069"/>
    <lineage>
        <taxon>Bacteria</taxon>
        <taxon>Pseudomonadati</taxon>
        <taxon>Bacteroidota</taxon>
        <taxon>Sphingobacteriia</taxon>
        <taxon>Sphingobacteriales</taxon>
        <taxon>Sphingobacteriaceae</taxon>
        <taxon>Pedobacter</taxon>
    </lineage>
</organism>
<keyword evidence="6" id="KW-0472">Membrane</keyword>
<evidence type="ECO:0000256" key="1">
    <source>
        <dbReference type="ARBA" id="ARBA00022485"/>
    </source>
</evidence>
<keyword evidence="6" id="KW-1133">Transmembrane helix</keyword>
<dbReference type="PROSITE" id="PS00198">
    <property type="entry name" value="4FE4S_FER_1"/>
    <property type="match status" value="1"/>
</dbReference>
<dbReference type="Gene3D" id="1.20.950.20">
    <property type="entry name" value="Transmembrane di-heme cytochromes, Chain C"/>
    <property type="match status" value="1"/>
</dbReference>
<keyword evidence="3" id="KW-0560">Oxidoreductase</keyword>